<comment type="subcellular location">
    <subcellularLocation>
        <location evidence="1 12">Cytoplasm</location>
    </subcellularLocation>
</comment>
<dbReference type="PANTHER" id="PTHR43697">
    <property type="entry name" value="SERYL-TRNA SYNTHETASE"/>
    <property type="match status" value="1"/>
</dbReference>
<feature type="binding site" evidence="13">
    <location>
        <position position="231"/>
    </location>
    <ligand>
        <name>L-serine</name>
        <dbReference type="ChEBI" id="CHEBI:33384"/>
    </ligand>
</feature>
<feature type="binding site" evidence="12">
    <location>
        <begin position="231"/>
        <end position="233"/>
    </location>
    <ligand>
        <name>L-serine</name>
        <dbReference type="ChEBI" id="CHEBI:33384"/>
    </ligand>
</feature>
<evidence type="ECO:0000256" key="15">
    <source>
        <dbReference type="SAM" id="Coils"/>
    </source>
</evidence>
<dbReference type="InterPro" id="IPR033729">
    <property type="entry name" value="SerRS_core"/>
</dbReference>
<dbReference type="Pfam" id="PF00587">
    <property type="entry name" value="tRNA-synt_2b"/>
    <property type="match status" value="1"/>
</dbReference>
<comment type="domain">
    <text evidence="12">Consists of two distinct domains, a catalytic core and a N-terminal extension that is involved in tRNA binding.</text>
</comment>
<comment type="subunit">
    <text evidence="12">Homodimer. The tRNA molecule binds across the dimer.</text>
</comment>
<dbReference type="InterPro" id="IPR042103">
    <property type="entry name" value="SerRS_1_N_sf"/>
</dbReference>
<dbReference type="InterPro" id="IPR006195">
    <property type="entry name" value="aa-tRNA-synth_II"/>
</dbReference>
<comment type="caution">
    <text evidence="12">Lacks conserved residue(s) required for the propagation of feature annotation.</text>
</comment>
<evidence type="ECO:0000256" key="11">
    <source>
        <dbReference type="ARBA" id="ARBA00048823"/>
    </source>
</evidence>
<comment type="similarity">
    <text evidence="3 12">Belongs to the class-II aminoacyl-tRNA synthetase family. Type-1 seryl-tRNA synthetase subfamily.</text>
</comment>
<dbReference type="PANTHER" id="PTHR43697:SF1">
    <property type="entry name" value="SERINE--TRNA LIGASE"/>
    <property type="match status" value="1"/>
</dbReference>
<dbReference type="GO" id="GO:0005524">
    <property type="term" value="F:ATP binding"/>
    <property type="evidence" value="ECO:0007669"/>
    <property type="project" value="UniProtKB-UniRule"/>
</dbReference>
<dbReference type="EMBL" id="LR214972">
    <property type="protein sequence ID" value="VEU63461.1"/>
    <property type="molecule type" value="Genomic_DNA"/>
</dbReference>
<dbReference type="GO" id="GO:0004828">
    <property type="term" value="F:serine-tRNA ligase activity"/>
    <property type="evidence" value="ECO:0007669"/>
    <property type="project" value="UniProtKB-UniRule"/>
</dbReference>
<dbReference type="CDD" id="cd00770">
    <property type="entry name" value="SerRS_core"/>
    <property type="match status" value="1"/>
</dbReference>
<evidence type="ECO:0000256" key="2">
    <source>
        <dbReference type="ARBA" id="ARBA00005045"/>
    </source>
</evidence>
<dbReference type="InterPro" id="IPR002314">
    <property type="entry name" value="aa-tRNA-synt_IIb"/>
</dbReference>
<keyword evidence="8 12" id="KW-0648">Protein biosynthesis</keyword>
<feature type="domain" description="Aminoacyl-transfer RNA synthetases class-II family profile" evidence="16">
    <location>
        <begin position="140"/>
        <end position="408"/>
    </location>
</feature>
<dbReference type="InterPro" id="IPR010978">
    <property type="entry name" value="tRNA-bd_arm"/>
</dbReference>
<evidence type="ECO:0000256" key="6">
    <source>
        <dbReference type="ARBA" id="ARBA00022741"/>
    </source>
</evidence>
<dbReference type="Proteomes" id="UP000289952">
    <property type="component" value="Chromosome"/>
</dbReference>
<dbReference type="SUPFAM" id="SSF46589">
    <property type="entry name" value="tRNA-binding arm"/>
    <property type="match status" value="1"/>
</dbReference>
<dbReference type="GO" id="GO:0006434">
    <property type="term" value="P:seryl-tRNA aminoacylation"/>
    <property type="evidence" value="ECO:0007669"/>
    <property type="project" value="UniProtKB-UniRule"/>
</dbReference>
<comment type="function">
    <text evidence="12">Catalyzes the attachment of serine to tRNA(Ser). Is also able to aminoacylate tRNA(Sec) with serine, to form the misacylated tRNA L-seryl-tRNA(Sec), which will be further converted into selenocysteinyl-tRNA(Sec).</text>
</comment>
<sequence length="422" mass="48013">MLDLKYILKNQDIVRDSLKNRGFDLEIYEQLLIKAQNRGNLMFQAQSKKAELTKLSKLFSEYKSDSEKLNELKTQINLIKQQESNLTKESNELNQEIEALLSHIPNLPLESVPIGKDENDNLILETNPNLGRGLVKGVLPHYEIAKQLDIIDIERAVKLSGSRYVIYKNQGAKLVRALINFMLDLHETKGYTEFTTPVVVNQNILYGTGQLPKFEEDLYKLNQLNQYLIPTAEVTLTNIYNDEIVDLTKAFKATAYTECFRSEAGSSGRDTKGILRQHQFKKVELVKVTNSKDAWSEYKEMVLDAQDVLNKLGIPYRLVKLCTGDLGFSARTTIDLEIWLPSEQKYREVSSISYMGDFQARRAKIRFRNNQGQNEYAHTMNGSAMAIDRVVAAILELYQNPDGTISVPSALVPYMNGVTVIK</sequence>
<feature type="binding site" evidence="12 13">
    <location>
        <position position="284"/>
    </location>
    <ligand>
        <name>L-serine</name>
        <dbReference type="ChEBI" id="CHEBI:33384"/>
    </ligand>
</feature>
<evidence type="ECO:0000256" key="4">
    <source>
        <dbReference type="ARBA" id="ARBA00022490"/>
    </source>
</evidence>
<evidence type="ECO:0000256" key="5">
    <source>
        <dbReference type="ARBA" id="ARBA00022598"/>
    </source>
</evidence>
<evidence type="ECO:0000256" key="3">
    <source>
        <dbReference type="ARBA" id="ARBA00010728"/>
    </source>
</evidence>
<evidence type="ECO:0000313" key="17">
    <source>
        <dbReference type="EMBL" id="VEU63461.1"/>
    </source>
</evidence>
<evidence type="ECO:0000256" key="7">
    <source>
        <dbReference type="ARBA" id="ARBA00022840"/>
    </source>
</evidence>
<dbReference type="PROSITE" id="PS50862">
    <property type="entry name" value="AA_TRNA_LIGASE_II"/>
    <property type="match status" value="1"/>
</dbReference>
<proteinExistence type="inferred from homology"/>
<dbReference type="HAMAP" id="MF_00176">
    <property type="entry name" value="Ser_tRNA_synth_type1"/>
    <property type="match status" value="1"/>
</dbReference>
<comment type="catalytic activity">
    <reaction evidence="10 12">
        <text>tRNA(Sec) + L-serine + ATP = L-seryl-tRNA(Sec) + AMP + diphosphate + H(+)</text>
        <dbReference type="Rhea" id="RHEA:42580"/>
        <dbReference type="Rhea" id="RHEA-COMP:9742"/>
        <dbReference type="Rhea" id="RHEA-COMP:10128"/>
        <dbReference type="ChEBI" id="CHEBI:15378"/>
        <dbReference type="ChEBI" id="CHEBI:30616"/>
        <dbReference type="ChEBI" id="CHEBI:33019"/>
        <dbReference type="ChEBI" id="CHEBI:33384"/>
        <dbReference type="ChEBI" id="CHEBI:78442"/>
        <dbReference type="ChEBI" id="CHEBI:78533"/>
        <dbReference type="ChEBI" id="CHEBI:456215"/>
        <dbReference type="EC" id="6.1.1.11"/>
    </reaction>
</comment>
<dbReference type="AlphaFoldDB" id="A0A449AEP5"/>
<comment type="catalytic activity">
    <reaction evidence="11 12">
        <text>tRNA(Ser) + L-serine + ATP = L-seryl-tRNA(Ser) + AMP + diphosphate + H(+)</text>
        <dbReference type="Rhea" id="RHEA:12292"/>
        <dbReference type="Rhea" id="RHEA-COMP:9669"/>
        <dbReference type="Rhea" id="RHEA-COMP:9703"/>
        <dbReference type="ChEBI" id="CHEBI:15378"/>
        <dbReference type="ChEBI" id="CHEBI:30616"/>
        <dbReference type="ChEBI" id="CHEBI:33019"/>
        <dbReference type="ChEBI" id="CHEBI:33384"/>
        <dbReference type="ChEBI" id="CHEBI:78442"/>
        <dbReference type="ChEBI" id="CHEBI:78533"/>
        <dbReference type="ChEBI" id="CHEBI:456215"/>
        <dbReference type="EC" id="6.1.1.11"/>
    </reaction>
</comment>
<dbReference type="PIRSF" id="PIRSF001529">
    <property type="entry name" value="Ser-tRNA-synth_IIa"/>
    <property type="match status" value="1"/>
</dbReference>
<dbReference type="Pfam" id="PF02403">
    <property type="entry name" value="Seryl_tRNA_N"/>
    <property type="match status" value="1"/>
</dbReference>
<feature type="binding site" evidence="12 14">
    <location>
        <begin position="348"/>
        <end position="351"/>
    </location>
    <ligand>
        <name>ATP</name>
        <dbReference type="ChEBI" id="CHEBI:30616"/>
    </ligand>
</feature>
<keyword evidence="18" id="KW-1185">Reference proteome</keyword>
<evidence type="ECO:0000256" key="8">
    <source>
        <dbReference type="ARBA" id="ARBA00022917"/>
    </source>
</evidence>
<keyword evidence="4 12" id="KW-0963">Cytoplasm</keyword>
<organism evidence="17 18">
    <name type="scientific">Mycoplasmopsis bovirhinis</name>
    <dbReference type="NCBI Taxonomy" id="29553"/>
    <lineage>
        <taxon>Bacteria</taxon>
        <taxon>Bacillati</taxon>
        <taxon>Mycoplasmatota</taxon>
        <taxon>Mycoplasmoidales</taxon>
        <taxon>Metamycoplasmataceae</taxon>
        <taxon>Mycoplasmopsis</taxon>
    </lineage>
</organism>
<dbReference type="EC" id="6.1.1.11" evidence="12"/>
<dbReference type="UniPathway" id="UPA00906">
    <property type="reaction ID" value="UER00895"/>
</dbReference>
<feature type="binding site" evidence="13">
    <location>
        <position position="261"/>
    </location>
    <ligand>
        <name>L-serine</name>
        <dbReference type="ChEBI" id="CHEBI:33384"/>
    </ligand>
</feature>
<protein>
    <recommendedName>
        <fullName evidence="12">Serine--tRNA ligase</fullName>
        <ecNumber evidence="12">6.1.1.11</ecNumber>
    </recommendedName>
    <alternativeName>
        <fullName evidence="12">Seryl-tRNA synthetase</fullName>
        <shortName evidence="12">SerRS</shortName>
    </alternativeName>
    <alternativeName>
        <fullName evidence="12">Seryl-tRNA(Ser/Sec) synthetase</fullName>
    </alternativeName>
</protein>
<evidence type="ECO:0000256" key="10">
    <source>
        <dbReference type="ARBA" id="ARBA00047929"/>
    </source>
</evidence>
<feature type="binding site" evidence="12 14">
    <location>
        <begin position="261"/>
        <end position="263"/>
    </location>
    <ligand>
        <name>ATP</name>
        <dbReference type="ChEBI" id="CHEBI:30616"/>
    </ligand>
</feature>
<dbReference type="InterPro" id="IPR015866">
    <property type="entry name" value="Ser-tRNA-synth_1_N"/>
</dbReference>
<feature type="binding site" evidence="12">
    <location>
        <position position="383"/>
    </location>
    <ligand>
        <name>L-serine</name>
        <dbReference type="ChEBI" id="CHEBI:33384"/>
    </ligand>
</feature>
<gene>
    <name evidence="12 17" type="primary">serS</name>
    <name evidence="17" type="ORF">NCTC10118_00483</name>
</gene>
<dbReference type="SUPFAM" id="SSF55681">
    <property type="entry name" value="Class II aaRS and biotin synthetases"/>
    <property type="match status" value="1"/>
</dbReference>
<dbReference type="GO" id="GO:0016260">
    <property type="term" value="P:selenocysteine biosynthetic process"/>
    <property type="evidence" value="ECO:0007669"/>
    <property type="project" value="UniProtKB-UniRule"/>
</dbReference>
<name>A0A449AEP5_9BACT</name>
<evidence type="ECO:0000259" key="16">
    <source>
        <dbReference type="PROSITE" id="PS50862"/>
    </source>
</evidence>
<keyword evidence="9 12" id="KW-0030">Aminoacyl-tRNA synthetase</keyword>
<comment type="pathway">
    <text evidence="2 12">Aminoacyl-tRNA biosynthesis; selenocysteinyl-tRNA(Sec) biosynthesis; L-seryl-tRNA(Sec) from L-serine and tRNA(Sec): step 1/1.</text>
</comment>
<dbReference type="NCBIfam" id="TIGR00414">
    <property type="entry name" value="serS"/>
    <property type="match status" value="1"/>
</dbReference>
<dbReference type="InterPro" id="IPR002317">
    <property type="entry name" value="Ser-tRNA-ligase_type_1"/>
</dbReference>
<dbReference type="GO" id="GO:0005737">
    <property type="term" value="C:cytoplasm"/>
    <property type="evidence" value="ECO:0007669"/>
    <property type="project" value="UniProtKB-SubCell"/>
</dbReference>
<keyword evidence="5 12" id="KW-0436">Ligase</keyword>
<accession>A0A449AEP5</accession>
<dbReference type="Gene3D" id="1.10.287.40">
    <property type="entry name" value="Serine-tRNA synthetase, tRNA binding domain"/>
    <property type="match status" value="1"/>
</dbReference>
<evidence type="ECO:0000256" key="1">
    <source>
        <dbReference type="ARBA" id="ARBA00004496"/>
    </source>
</evidence>
<reference evidence="17 18" key="1">
    <citation type="submission" date="2019-01" db="EMBL/GenBank/DDBJ databases">
        <authorList>
            <consortium name="Pathogen Informatics"/>
        </authorList>
    </citation>
    <scope>NUCLEOTIDE SEQUENCE [LARGE SCALE GENOMIC DNA]</scope>
    <source>
        <strain evidence="17 18">NCTC10118</strain>
    </source>
</reference>
<evidence type="ECO:0000313" key="18">
    <source>
        <dbReference type="Proteomes" id="UP000289952"/>
    </source>
</evidence>
<evidence type="ECO:0000256" key="13">
    <source>
        <dbReference type="PIRSR" id="PIRSR001529-1"/>
    </source>
</evidence>
<keyword evidence="6 12" id="KW-0547">Nucleotide-binding</keyword>
<dbReference type="Gene3D" id="3.30.930.10">
    <property type="entry name" value="Bira Bifunctional Protein, Domain 2"/>
    <property type="match status" value="1"/>
</dbReference>
<evidence type="ECO:0000256" key="9">
    <source>
        <dbReference type="ARBA" id="ARBA00023146"/>
    </source>
</evidence>
<keyword evidence="15" id="KW-0175">Coiled coil</keyword>
<evidence type="ECO:0000256" key="14">
    <source>
        <dbReference type="PIRSR" id="PIRSR001529-2"/>
    </source>
</evidence>
<keyword evidence="7 12" id="KW-0067">ATP-binding</keyword>
<dbReference type="RefSeq" id="WP_129621653.1">
    <property type="nucleotide sequence ID" value="NZ_LR214972.1"/>
</dbReference>
<evidence type="ECO:0000256" key="12">
    <source>
        <dbReference type="HAMAP-Rule" id="MF_00176"/>
    </source>
</evidence>
<feature type="binding site" evidence="13">
    <location>
        <position position="381"/>
    </location>
    <ligand>
        <name>L-serine</name>
        <dbReference type="ChEBI" id="CHEBI:33384"/>
    </ligand>
</feature>
<dbReference type="InterPro" id="IPR045864">
    <property type="entry name" value="aa-tRNA-synth_II/BPL/LPL"/>
</dbReference>
<dbReference type="OrthoDB" id="9804647at2"/>
<dbReference type="PRINTS" id="PR00981">
    <property type="entry name" value="TRNASYNTHSER"/>
</dbReference>
<feature type="coiled-coil region" evidence="15">
    <location>
        <begin position="62"/>
        <end position="103"/>
    </location>
</feature>